<keyword evidence="1" id="KW-1133">Transmembrane helix</keyword>
<evidence type="ECO:0000259" key="2">
    <source>
        <dbReference type="Pfam" id="PF07584"/>
    </source>
</evidence>
<dbReference type="AlphaFoldDB" id="A0A3R9P3U1"/>
<feature type="transmembrane region" description="Helical" evidence="1">
    <location>
        <begin position="82"/>
        <end position="100"/>
    </location>
</feature>
<dbReference type="InterPro" id="IPR011933">
    <property type="entry name" value="Double_TM_dom"/>
</dbReference>
<evidence type="ECO:0000313" key="4">
    <source>
        <dbReference type="Proteomes" id="UP000273500"/>
    </source>
</evidence>
<proteinExistence type="predicted"/>
<accession>A0A3R9P3U1</accession>
<feature type="domain" description="Aerotolerance regulator N-terminal" evidence="2">
    <location>
        <begin position="35"/>
        <end position="102"/>
    </location>
</feature>
<dbReference type="OrthoDB" id="890881at2"/>
<organism evidence="3 4">
    <name type="scientific">Hymenobacter rigui</name>
    <dbReference type="NCBI Taxonomy" id="334424"/>
    <lineage>
        <taxon>Bacteria</taxon>
        <taxon>Pseudomonadati</taxon>
        <taxon>Bacteroidota</taxon>
        <taxon>Cytophagia</taxon>
        <taxon>Cytophagales</taxon>
        <taxon>Hymenobacteraceae</taxon>
        <taxon>Hymenobacter</taxon>
    </lineage>
</organism>
<gene>
    <name evidence="3" type="ORF">EI291_08565</name>
</gene>
<dbReference type="Pfam" id="PF07584">
    <property type="entry name" value="BatA"/>
    <property type="match status" value="1"/>
</dbReference>
<keyword evidence="1" id="KW-0472">Membrane</keyword>
<protein>
    <recommendedName>
        <fullName evidence="2">Aerotolerance regulator N-terminal domain-containing protein</fullName>
    </recommendedName>
</protein>
<dbReference type="InterPro" id="IPR024163">
    <property type="entry name" value="Aerotolerance_reg_N"/>
</dbReference>
<dbReference type="NCBIfam" id="TIGR02226">
    <property type="entry name" value="two_anch"/>
    <property type="match status" value="1"/>
</dbReference>
<keyword evidence="1" id="KW-0812">Transmembrane</keyword>
<evidence type="ECO:0000256" key="1">
    <source>
        <dbReference type="SAM" id="Phobius"/>
    </source>
</evidence>
<name>A0A3R9P3U1_9BACT</name>
<sequence>MSVGWLHYVGVSTSLHFQSALRLLPLIFSHVTAGWLALLGLAVPLAIYLWNRRPGHVVRVGSIRWLEAAANRRLRSLRPEQLLLFLLRAALVALLALAVAEPAQLLPAPPLRGQVLLAPGVTKADVKLVQPALDSLRQRGYQLRQLHTERPVSAPLPWASAGLGDTTTAARLPLDSARSINLWHTVQAADSLPGRPLVVVAPLTLAGFTGTRAALPAQVQWLPLPQPDSSTQAVAAWQPHPDSLTVLVASGSETSLRVQKIRRRWPAAGSRLRLLPGVEIRTDAQRHVYVLHGSRQQPLPVIRRQPRWHVSYDAAHAASGRVVMAALRAIGPVLPLAPRLTVAAELPSDSLDWLFWLRDAPAPAARSRHIWQEASQKASVLPTQFQPVGASQPIAVQRLDTAAPAGTVVWQTASRHALLSEQPAGHLLLHTRLDPAWSGLADSPELPNLLLPLLQPVGLTIPVDTRPLAITQLQSARPATSGAVEPLAPHRPLTPWLVLAAGLLFAAERLLAARRPGTSPVTPLS</sequence>
<keyword evidence="4" id="KW-1185">Reference proteome</keyword>
<evidence type="ECO:0000313" key="3">
    <source>
        <dbReference type="EMBL" id="RSK49533.1"/>
    </source>
</evidence>
<comment type="caution">
    <text evidence="3">The sequence shown here is derived from an EMBL/GenBank/DDBJ whole genome shotgun (WGS) entry which is preliminary data.</text>
</comment>
<dbReference type="EMBL" id="RWIT01000003">
    <property type="protein sequence ID" value="RSK49533.1"/>
    <property type="molecule type" value="Genomic_DNA"/>
</dbReference>
<reference evidence="3 4" key="1">
    <citation type="submission" date="2018-12" db="EMBL/GenBank/DDBJ databases">
        <authorList>
            <person name="Feng G."/>
            <person name="Zhu H."/>
        </authorList>
    </citation>
    <scope>NUCLEOTIDE SEQUENCE [LARGE SCALE GENOMIC DNA]</scope>
    <source>
        <strain evidence="3 4">KCTC 12533</strain>
    </source>
</reference>
<dbReference type="Proteomes" id="UP000273500">
    <property type="component" value="Unassembled WGS sequence"/>
</dbReference>
<feature type="transmembrane region" description="Helical" evidence="1">
    <location>
        <begin position="27"/>
        <end position="50"/>
    </location>
</feature>